<feature type="compositionally biased region" description="Polar residues" evidence="1">
    <location>
        <begin position="270"/>
        <end position="286"/>
    </location>
</feature>
<reference evidence="2 3" key="1">
    <citation type="submission" date="2020-11" db="EMBL/GenBank/DDBJ databases">
        <title>Kefir isolates.</title>
        <authorList>
            <person name="Marcisauskas S."/>
            <person name="Kim Y."/>
            <person name="Blasche S."/>
        </authorList>
    </citation>
    <scope>NUCLEOTIDE SEQUENCE [LARGE SCALE GENOMIC DNA]</scope>
    <source>
        <strain evidence="2 3">KR</strain>
    </source>
</reference>
<proteinExistence type="predicted"/>
<feature type="compositionally biased region" description="Low complexity" evidence="1">
    <location>
        <begin position="287"/>
        <end position="297"/>
    </location>
</feature>
<feature type="region of interest" description="Disordered" evidence="1">
    <location>
        <begin position="417"/>
        <end position="454"/>
    </location>
</feature>
<feature type="compositionally biased region" description="Low complexity" evidence="1">
    <location>
        <begin position="38"/>
        <end position="58"/>
    </location>
</feature>
<dbReference type="OrthoDB" id="2528183at2759"/>
<comment type="caution">
    <text evidence="2">The sequence shown here is derived from an EMBL/GenBank/DDBJ whole genome shotgun (WGS) entry which is preliminary data.</text>
</comment>
<feature type="region of interest" description="Disordered" evidence="1">
    <location>
        <begin position="1"/>
        <end position="128"/>
    </location>
</feature>
<feature type="compositionally biased region" description="Low complexity" evidence="1">
    <location>
        <begin position="70"/>
        <end position="85"/>
    </location>
</feature>
<feature type="region of interest" description="Disordered" evidence="1">
    <location>
        <begin position="470"/>
        <end position="523"/>
    </location>
</feature>
<protein>
    <submittedName>
        <fullName evidence="2">Uncharacterized protein</fullName>
    </submittedName>
</protein>
<name>A0A9P6VU14_RHOMI</name>
<accession>A0A9P6VU14</accession>
<evidence type="ECO:0000313" key="2">
    <source>
        <dbReference type="EMBL" id="KAG0655715.1"/>
    </source>
</evidence>
<gene>
    <name evidence="2" type="ORF">C6P46_000749</name>
</gene>
<feature type="compositionally biased region" description="Pro residues" evidence="1">
    <location>
        <begin position="433"/>
        <end position="445"/>
    </location>
</feature>
<dbReference type="EMBL" id="PUHQ01000113">
    <property type="protein sequence ID" value="KAG0655715.1"/>
    <property type="molecule type" value="Genomic_DNA"/>
</dbReference>
<feature type="region of interest" description="Disordered" evidence="1">
    <location>
        <begin position="261"/>
        <end position="378"/>
    </location>
</feature>
<keyword evidence="3" id="KW-1185">Reference proteome</keyword>
<sequence>MNGLPPSRLSMDGFAPPPPPPASSSSAPRITLFSSRVNATASSNGSGNDNANGNGSSSRVQTMQREDTSDSGSESDGDPPGFVGQAPPPPIAPRPVLPKRESSSGGGSNSSSGGPLVPKQQQQPARSFEELEDITFSSPRSFLAMAFQIAQARGVDLLVDRDNTDTAFRYMHVVCPYRHTGPCPFILKLRAPIEGGWIVTGPPPAGAPQDRATGLNDARGPSTFECKHPPRAMPRDFRPGETVARWLERDTIWARGSTELAEKRDVRRASTPQAQAASSRPGSATKSSSSGRMLRSSATDGLKQVDSVAGKAPRFPRSAHHVNHSPLNGGGGRNGGRDSTASPVAARASAAPASPRTSMAGQSPIQSIPAPSRPAAAMDTDRALAPPFQRALDLQAQIAPALGHGAAAGTTTTSLAVNGSAPSSSSRPIGANPYPPMTFALPPPAQASGASAATLSTATGTAPASLAANGSVVSGTAPPPAPATGSSGFAPPPPPRPGSASSSSERRPGARPPSAATSALPPPPALAPPVFPFLRPAANPASWGVSPPCIAKSTSYAIDEWTTFLRDYLGEPSLVPLARVLGSAYMSVKPAEFFSPSRGDDDLRRATLEAIPVEAVGVWPRLRLIKAMRERGQAAWDRMEAEAEAAASKGDSTMHGV</sequence>
<organism evidence="2 3">
    <name type="scientific">Rhodotorula mucilaginosa</name>
    <name type="common">Yeast</name>
    <name type="synonym">Rhodotorula rubra</name>
    <dbReference type="NCBI Taxonomy" id="5537"/>
    <lineage>
        <taxon>Eukaryota</taxon>
        <taxon>Fungi</taxon>
        <taxon>Dikarya</taxon>
        <taxon>Basidiomycota</taxon>
        <taxon>Pucciniomycotina</taxon>
        <taxon>Microbotryomycetes</taxon>
        <taxon>Sporidiobolales</taxon>
        <taxon>Sporidiobolaceae</taxon>
        <taxon>Rhodotorula</taxon>
    </lineage>
</organism>
<feature type="compositionally biased region" description="Low complexity" evidence="1">
    <location>
        <begin position="337"/>
        <end position="358"/>
    </location>
</feature>
<evidence type="ECO:0000256" key="1">
    <source>
        <dbReference type="SAM" id="MobiDB-lite"/>
    </source>
</evidence>
<evidence type="ECO:0000313" key="3">
    <source>
        <dbReference type="Proteomes" id="UP000777482"/>
    </source>
</evidence>
<dbReference type="Proteomes" id="UP000777482">
    <property type="component" value="Unassembled WGS sequence"/>
</dbReference>
<feature type="compositionally biased region" description="Pro residues" evidence="1">
    <location>
        <begin position="86"/>
        <end position="96"/>
    </location>
</feature>
<dbReference type="AlphaFoldDB" id="A0A9P6VU14"/>